<evidence type="ECO:0000256" key="1">
    <source>
        <dbReference type="SAM" id="MobiDB-lite"/>
    </source>
</evidence>
<dbReference type="Proteomes" id="UP000008524">
    <property type="component" value="Chromosome 4"/>
</dbReference>
<sequence length="364" mass="41447">MHVCICKYVLPLIPYTFSPFTLLYYYYYYYCYYYYYYRFSSIPFHSTPPPRHTHTHTQSPKNPCTNPIVPHSGRGCYKRQAEVIPLPPSQRQCYHDIEISQQVGSSTFLWVLGSEGHRKGSEIREGEEEDSKKMELTQAINLAFAAFLFACVAVVMTEYMMVKQRRRRAQLARAHRQGRREATGQSSQERARSRLTRQAIEILLANNYVHEGIPLASMVGVTEVLADREMRSNTYQGRPPLITMADGRRATISRVAELVRENGPTPDALPGPSVVELLESLSQQQRRAGGAEPFGDSGLSVAELTIEEFAKLEDKKKKRNRAEESSVEEVYGKGSEYTHNPANVRTENAFNHLCKRGDVPSTTY</sequence>
<dbReference type="PaxDb" id="5691-AAZ11071"/>
<evidence type="ECO:0000313" key="3">
    <source>
        <dbReference type="EMBL" id="AAX80489.1"/>
    </source>
</evidence>
<reference evidence="3" key="4">
    <citation type="submission" date="2005-04" db="EMBL/GenBank/DDBJ databases">
        <title>.</title>
        <authorList>
            <person name="Ghedin E."/>
            <person name="Blandin G."/>
            <person name="Bartholomeu D."/>
            <person name="Caler E."/>
            <person name="Haas B."/>
            <person name="Hannick L."/>
            <person name="Shallom J."/>
            <person name="Hou L."/>
            <person name="Djikeng A."/>
            <person name="Feldblyum T."/>
            <person name="Hostetler J."/>
            <person name="Johnson J."/>
            <person name="Jones K."/>
            <person name="Koo H.L."/>
            <person name="Larkin C."/>
            <person name="Pai G."/>
            <person name="Peterson J."/>
            <person name="Khalak H.G."/>
            <person name="Salzberg S."/>
            <person name="Simpson A.J."/>
            <person name="Tallon L."/>
            <person name="Van Aken S."/>
            <person name="Wanless D."/>
            <person name="White O."/>
            <person name="Wortman J."/>
            <person name="Fraser C.M."/>
            <person name="El-Sayed N.M.A."/>
        </authorList>
    </citation>
    <scope>NUCLEOTIDE SEQUENCE</scope>
    <source>
        <strain evidence="3">GUTat10.1</strain>
    </source>
</reference>
<reference evidence="4 5" key="3">
    <citation type="journal article" date="2005" name="Science">
        <title>The genome of the African trypanosome Trypanosoma brucei.</title>
        <authorList>
            <person name="Berriman M."/>
            <person name="Ghedin E."/>
            <person name="Hertz-Fowler C."/>
            <person name="Blandin G."/>
            <person name="Renauld H."/>
            <person name="Bartholomeu D.C."/>
            <person name="Lennard N.J."/>
            <person name="Caler E."/>
            <person name="Hamlin N.E."/>
            <person name="Haas B."/>
            <person name="Bohme U."/>
            <person name="Hannick L."/>
            <person name="Aslett M.A."/>
            <person name="Shallom J."/>
            <person name="Marcello L."/>
            <person name="Hou L."/>
            <person name="Wickstead B."/>
            <person name="Alsmark U.C."/>
            <person name="Arrowsmith C."/>
            <person name="Atkin R.J."/>
            <person name="Barron A.J."/>
            <person name="Bringaud F."/>
            <person name="Brooks K."/>
            <person name="Carrington M."/>
            <person name="Cherevach I."/>
            <person name="Chillingworth T.J."/>
            <person name="Churcher C."/>
            <person name="Clark L.N."/>
            <person name="Corton C.H."/>
            <person name="Cronin A."/>
            <person name="Davies R.M."/>
            <person name="Doggett J."/>
            <person name="Djikeng A."/>
            <person name="Feldblyum T."/>
            <person name="Field M.C."/>
            <person name="Fraser A."/>
            <person name="Goodhead I."/>
            <person name="Hance Z."/>
            <person name="Harper D."/>
            <person name="Harris B.R."/>
            <person name="Hauser H."/>
            <person name="Hostetler J."/>
            <person name="Ivens A."/>
            <person name="Jagels K."/>
            <person name="Johnson D."/>
            <person name="Johnson J."/>
            <person name="Jones K."/>
            <person name="Kerhornou A.X."/>
            <person name="Koo H."/>
            <person name="Larke N."/>
            <person name="Landfear S."/>
            <person name="Larkin C."/>
            <person name="Leech V."/>
            <person name="Line A."/>
            <person name="Lord A."/>
            <person name="Macleod A."/>
            <person name="Mooney P.J."/>
            <person name="Moule S."/>
            <person name="Martin D.M."/>
            <person name="Morgan G.W."/>
            <person name="Mungall K."/>
            <person name="Norbertczak H."/>
            <person name="Ormond D."/>
            <person name="Pai G."/>
            <person name="Peacock C.S."/>
            <person name="Peterson J."/>
            <person name="Quail M.A."/>
            <person name="Rabbinowitsch E."/>
            <person name="Rajandream M.A."/>
            <person name="Reitter C."/>
            <person name="Salzberg S.L."/>
            <person name="Sanders M."/>
            <person name="Schobel S."/>
            <person name="Sharp S."/>
            <person name="Simmonds M."/>
            <person name="Simpson A.J."/>
            <person name="Tallon L."/>
            <person name="Turner C.M."/>
            <person name="Tait A."/>
            <person name="Tivey A.R."/>
            <person name="Van Aken S."/>
            <person name="Walker D."/>
            <person name="Wanless D."/>
            <person name="Wang S."/>
            <person name="White B."/>
            <person name="White O."/>
            <person name="Whitehead S."/>
            <person name="Woodward J."/>
            <person name="Wortman J."/>
            <person name="Adams M.D."/>
            <person name="Embley T.M."/>
            <person name="Gull K."/>
            <person name="Ullu E."/>
            <person name="Barry J.D."/>
            <person name="Fairlamb A.H."/>
            <person name="Opperdoes F."/>
            <person name="Barrell B.G."/>
            <person name="Donelson J.E."/>
            <person name="Hall N."/>
            <person name="Fraser C.M."/>
            <person name="Melville S.E."/>
            <person name="El-Sayed N.M."/>
        </authorList>
    </citation>
    <scope>NUCLEOTIDE SEQUENCE [LARGE SCALE GENOMIC DNA]</scope>
    <source>
        <strain evidence="4 5">927/4 GUTat10.1</strain>
    </source>
</reference>
<keyword evidence="2" id="KW-0812">Transmembrane</keyword>
<dbReference type="AlphaFoldDB" id="Q583G6"/>
<evidence type="ECO:0000313" key="4">
    <source>
        <dbReference type="EMBL" id="AAZ11071.1"/>
    </source>
</evidence>
<evidence type="ECO:0000313" key="5">
    <source>
        <dbReference type="Proteomes" id="UP000008524"/>
    </source>
</evidence>
<dbReference type="OrthoDB" id="252945at2759"/>
<dbReference type="InParanoid" id="Q583G6"/>
<dbReference type="EMBL" id="AC087327">
    <property type="protein sequence ID" value="AAX80489.1"/>
    <property type="molecule type" value="Genomic_DNA"/>
</dbReference>
<dbReference type="KEGG" id="tbr:Tb927.4.4810"/>
<reference evidence="4" key="5">
    <citation type="submission" date="2005-04" db="EMBL/GenBank/DDBJ databases">
        <title>Sequencing, closure, and annotation of Trypanosoma brucei chromosomes 2 through 8.</title>
        <authorList>
            <person name="Ghedin E."/>
            <person name="Blandin G."/>
            <person name="Bartholomeu D."/>
            <person name="Caler E."/>
            <person name="Haas B."/>
            <person name="Hannick L."/>
            <person name="Shallom J."/>
            <person name="Hou L."/>
            <person name="Djikeng A."/>
            <person name="Feldblyum T."/>
            <person name="Hostetler J."/>
            <person name="Johnson J."/>
            <person name="Jones K."/>
            <person name="Koo H.L."/>
            <person name="Larkin C."/>
            <person name="Pai G."/>
            <person name="Peterson J."/>
            <person name="Khalak H.G."/>
            <person name="Salzberg S."/>
            <person name="Simpson A.J."/>
            <person name="Tallon L."/>
            <person name="Van Aken S."/>
            <person name="Wanless D."/>
            <person name="White O."/>
            <person name="Wortman J."/>
            <person name="Fraser C.M."/>
            <person name="El-Sayed N.M.A."/>
        </authorList>
    </citation>
    <scope>NUCLEOTIDE SEQUENCE</scope>
    <source>
        <strain evidence="4">927/4 GUTat10.1</strain>
    </source>
</reference>
<reference evidence="4" key="2">
    <citation type="journal article" date="2005" name="Science">
        <title>Comparative genomics of trypanosomatid parasitic protozoa.</title>
        <authorList>
            <person name="El-Sayed N.M."/>
            <person name="Myler P.J."/>
            <person name="Blandin G."/>
            <person name="Berriman M."/>
            <person name="Crabtree J."/>
            <person name="Aggarwal G."/>
            <person name="Caler E."/>
            <person name="Renauld H."/>
            <person name="Worthey E.A."/>
            <person name="Hertz-Fowler C."/>
            <person name="Ghedin E."/>
            <person name="Peacock C."/>
            <person name="Bartholomeu D.C."/>
            <person name="Haas B.J."/>
            <person name="Tran A.N."/>
            <person name="Wortman J.R."/>
            <person name="Alsmark U.C."/>
            <person name="Angiuoli S."/>
            <person name="Anupama A."/>
            <person name="Badger J."/>
            <person name="Bringaud F."/>
            <person name="Cadag E."/>
            <person name="Carlton J.M."/>
            <person name="Cerqueira G.C."/>
            <person name="Creasy T."/>
            <person name="Delcher A.L."/>
            <person name="Djikeng A."/>
            <person name="Embley T.M."/>
            <person name="Hauser C."/>
            <person name="Ivens A.C."/>
            <person name="Kummerfeld S.K."/>
            <person name="Pereira-Leal J.B."/>
            <person name="Nilsson D."/>
            <person name="Peterson J."/>
            <person name="Salzberg S.L."/>
            <person name="Shallom J."/>
            <person name="Silva J.C."/>
            <person name="Sundaram J."/>
            <person name="Westenberger S."/>
            <person name="White O."/>
            <person name="Melville S.E."/>
            <person name="Donelson J.E."/>
            <person name="Andersson B."/>
            <person name="Stuart K.D."/>
            <person name="Hall N."/>
        </authorList>
    </citation>
    <scope>NUCLEOTIDE SEQUENCE</scope>
    <source>
        <strain evidence="4">927/4 GUTat10.1</strain>
    </source>
</reference>
<keyword evidence="2" id="KW-1133">Transmembrane helix</keyword>
<feature type="transmembrane region" description="Helical" evidence="2">
    <location>
        <begin position="139"/>
        <end position="161"/>
    </location>
</feature>
<feature type="transmembrane region" description="Helical" evidence="2">
    <location>
        <begin position="12"/>
        <end position="30"/>
    </location>
</feature>
<feature type="region of interest" description="Disordered" evidence="1">
    <location>
        <begin position="316"/>
        <end position="340"/>
    </location>
</feature>
<reference evidence="3" key="1">
    <citation type="submission" date="2000-12" db="EMBL/GenBank/DDBJ databases">
        <authorList>
            <person name="El-Sayed N.M."/>
            <person name="Khalak H."/>
            <person name="Adams M.D."/>
        </authorList>
    </citation>
    <scope>NUCLEOTIDE SEQUENCE</scope>
    <source>
        <strain evidence="3">GUTat10.1</strain>
    </source>
</reference>
<accession>Q583G6</accession>
<dbReference type="EMBL" id="CP000067">
    <property type="protein sequence ID" value="AAZ11071.1"/>
    <property type="molecule type" value="Genomic_DNA"/>
</dbReference>
<keyword evidence="5" id="KW-1185">Reference proteome</keyword>
<proteinExistence type="predicted"/>
<organism evidence="3 5">
    <name type="scientific">Trypanosoma brucei brucei (strain 927/4 GUTat10.1)</name>
    <dbReference type="NCBI Taxonomy" id="185431"/>
    <lineage>
        <taxon>Eukaryota</taxon>
        <taxon>Discoba</taxon>
        <taxon>Euglenozoa</taxon>
        <taxon>Kinetoplastea</taxon>
        <taxon>Metakinetoplastina</taxon>
        <taxon>Trypanosomatida</taxon>
        <taxon>Trypanosomatidae</taxon>
        <taxon>Trypanosoma</taxon>
    </lineage>
</organism>
<evidence type="ECO:0000256" key="2">
    <source>
        <dbReference type="SAM" id="Phobius"/>
    </source>
</evidence>
<name>Q583G6_TRYB2</name>
<protein>
    <submittedName>
        <fullName evidence="3">Uncharacterized protein</fullName>
    </submittedName>
</protein>
<dbReference type="GeneID" id="3657020"/>
<dbReference type="GO" id="GO:0120267">
    <property type="term" value="C:pellicular membrane"/>
    <property type="evidence" value="ECO:0006056"/>
    <property type="project" value="Others"/>
</dbReference>
<keyword evidence="2" id="KW-0472">Membrane</keyword>
<feature type="region of interest" description="Disordered" evidence="1">
    <location>
        <begin position="171"/>
        <end position="192"/>
    </location>
</feature>
<accession>D6XEN8</accession>
<gene>
    <name evidence="4" type="primary">Tb04.3I12.60</name>
    <name evidence="3" type="ORF">Tb927.4.4810</name>
</gene>
<dbReference type="RefSeq" id="XP_844630.1">
    <property type="nucleotide sequence ID" value="XM_839537.1"/>
</dbReference>